<dbReference type="RefSeq" id="WP_163889756.1">
    <property type="nucleotide sequence ID" value="NZ_JAAFYS010000001.1"/>
</dbReference>
<comment type="caution">
    <text evidence="4">The sequence shown here is derived from an EMBL/GenBank/DDBJ whole genome shotgun (WGS) entry which is preliminary data.</text>
</comment>
<evidence type="ECO:0000256" key="1">
    <source>
        <dbReference type="ARBA" id="ARBA00022679"/>
    </source>
</evidence>
<dbReference type="CDD" id="cd04301">
    <property type="entry name" value="NAT_SF"/>
    <property type="match status" value="1"/>
</dbReference>
<dbReference type="InterPro" id="IPR016181">
    <property type="entry name" value="Acyl_CoA_acyltransferase"/>
</dbReference>
<accession>A0A6B2K0Q2</accession>
<evidence type="ECO:0000256" key="2">
    <source>
        <dbReference type="ARBA" id="ARBA00023315"/>
    </source>
</evidence>
<proteinExistence type="predicted"/>
<reference evidence="4 5" key="1">
    <citation type="submission" date="2020-02" db="EMBL/GenBank/DDBJ databases">
        <title>Pseudoroseicyclus tamarix, sp. nov., isolated from offshore sediment of a Tamarix chinensis forest.</title>
        <authorList>
            <person name="Gai Y."/>
        </authorList>
    </citation>
    <scope>NUCLEOTIDE SEQUENCE [LARGE SCALE GENOMIC DNA]</scope>
    <source>
        <strain evidence="4 5">CLL3-39</strain>
    </source>
</reference>
<keyword evidence="1 4" id="KW-0808">Transferase</keyword>
<keyword evidence="2" id="KW-0012">Acyltransferase</keyword>
<sequence length="135" mass="14205">MTAEEIAEIHHASAGPERPWSASEIAGMLASPGAFALSRPGAFLLGRAIAGEAEVLMLATHPSHRRQGKAAALLAGFDAEARRREATSAFLEVAEDNAPARALYEAAGYTRAGRRPAYYPRPSGAVSALILIKPL</sequence>
<protein>
    <submittedName>
        <fullName evidence="4">GNAT family N-acetyltransferase</fullName>
    </submittedName>
</protein>
<evidence type="ECO:0000259" key="3">
    <source>
        <dbReference type="PROSITE" id="PS51186"/>
    </source>
</evidence>
<dbReference type="InterPro" id="IPR000182">
    <property type="entry name" value="GNAT_dom"/>
</dbReference>
<feature type="domain" description="N-acetyltransferase" evidence="3">
    <location>
        <begin position="1"/>
        <end position="135"/>
    </location>
</feature>
<dbReference type="Pfam" id="PF00583">
    <property type="entry name" value="Acetyltransf_1"/>
    <property type="match status" value="1"/>
</dbReference>
<dbReference type="Proteomes" id="UP000474757">
    <property type="component" value="Unassembled WGS sequence"/>
</dbReference>
<name>A0A6B2K0Q2_9RHOB</name>
<evidence type="ECO:0000313" key="5">
    <source>
        <dbReference type="Proteomes" id="UP000474757"/>
    </source>
</evidence>
<dbReference type="SUPFAM" id="SSF55729">
    <property type="entry name" value="Acyl-CoA N-acyltransferases (Nat)"/>
    <property type="match status" value="1"/>
</dbReference>
<dbReference type="AlphaFoldDB" id="A0A6B2K0Q2"/>
<dbReference type="GO" id="GO:0016747">
    <property type="term" value="F:acyltransferase activity, transferring groups other than amino-acyl groups"/>
    <property type="evidence" value="ECO:0007669"/>
    <property type="project" value="InterPro"/>
</dbReference>
<dbReference type="PANTHER" id="PTHR43420:SF44">
    <property type="entry name" value="ACETYLTRANSFERASE YPEA"/>
    <property type="match status" value="1"/>
</dbReference>
<keyword evidence="5" id="KW-1185">Reference proteome</keyword>
<evidence type="ECO:0000313" key="4">
    <source>
        <dbReference type="EMBL" id="NDU99895.1"/>
    </source>
</evidence>
<dbReference type="Gene3D" id="3.40.630.30">
    <property type="match status" value="1"/>
</dbReference>
<dbReference type="PANTHER" id="PTHR43420">
    <property type="entry name" value="ACETYLTRANSFERASE"/>
    <property type="match status" value="1"/>
</dbReference>
<dbReference type="InterPro" id="IPR050680">
    <property type="entry name" value="YpeA/RimI_acetyltransf"/>
</dbReference>
<dbReference type="EMBL" id="JAAGAB010000001">
    <property type="protein sequence ID" value="NDU99895.1"/>
    <property type="molecule type" value="Genomic_DNA"/>
</dbReference>
<dbReference type="PROSITE" id="PS51186">
    <property type="entry name" value="GNAT"/>
    <property type="match status" value="1"/>
</dbReference>
<gene>
    <name evidence="4" type="ORF">GZA08_02785</name>
</gene>
<organism evidence="4 5">
    <name type="scientific">Pseudoroseicyclus tamaricis</name>
    <dbReference type="NCBI Taxonomy" id="2705421"/>
    <lineage>
        <taxon>Bacteria</taxon>
        <taxon>Pseudomonadati</taxon>
        <taxon>Pseudomonadota</taxon>
        <taxon>Alphaproteobacteria</taxon>
        <taxon>Rhodobacterales</taxon>
        <taxon>Paracoccaceae</taxon>
        <taxon>Pseudoroseicyclus</taxon>
    </lineage>
</organism>